<proteinExistence type="predicted"/>
<name>A0A699ZKD3_HAELA</name>
<accession>A0A699ZKD3</accession>
<dbReference type="AlphaFoldDB" id="A0A699ZKD3"/>
<sequence length="67" mass="7497">MTSRVAITADHNNKVTVDKVDQHSDNQATAHVALWLRSSAKEKKGTPKKTKASRSLKGKQRQERRDG</sequence>
<comment type="caution">
    <text evidence="2">The sequence shown here is derived from an EMBL/GenBank/DDBJ whole genome shotgun (WGS) entry which is preliminary data.</text>
</comment>
<reference evidence="2 3" key="1">
    <citation type="submission" date="2020-02" db="EMBL/GenBank/DDBJ databases">
        <title>Draft genome sequence of Haematococcus lacustris strain NIES-144.</title>
        <authorList>
            <person name="Morimoto D."/>
            <person name="Nakagawa S."/>
            <person name="Yoshida T."/>
            <person name="Sawayama S."/>
        </authorList>
    </citation>
    <scope>NUCLEOTIDE SEQUENCE [LARGE SCALE GENOMIC DNA]</scope>
    <source>
        <strain evidence="2 3">NIES-144</strain>
    </source>
</reference>
<feature type="non-terminal residue" evidence="2">
    <location>
        <position position="1"/>
    </location>
</feature>
<keyword evidence="3" id="KW-1185">Reference proteome</keyword>
<evidence type="ECO:0000313" key="3">
    <source>
        <dbReference type="Proteomes" id="UP000485058"/>
    </source>
</evidence>
<gene>
    <name evidence="2" type="ORF">HaLaN_17105</name>
</gene>
<evidence type="ECO:0000313" key="2">
    <source>
        <dbReference type="EMBL" id="GFH20049.1"/>
    </source>
</evidence>
<feature type="region of interest" description="Disordered" evidence="1">
    <location>
        <begin position="36"/>
        <end position="67"/>
    </location>
</feature>
<evidence type="ECO:0000256" key="1">
    <source>
        <dbReference type="SAM" id="MobiDB-lite"/>
    </source>
</evidence>
<organism evidence="2 3">
    <name type="scientific">Haematococcus lacustris</name>
    <name type="common">Green alga</name>
    <name type="synonym">Haematococcus pluvialis</name>
    <dbReference type="NCBI Taxonomy" id="44745"/>
    <lineage>
        <taxon>Eukaryota</taxon>
        <taxon>Viridiplantae</taxon>
        <taxon>Chlorophyta</taxon>
        <taxon>core chlorophytes</taxon>
        <taxon>Chlorophyceae</taxon>
        <taxon>CS clade</taxon>
        <taxon>Chlamydomonadales</taxon>
        <taxon>Haematococcaceae</taxon>
        <taxon>Haematococcus</taxon>
    </lineage>
</organism>
<protein>
    <submittedName>
        <fullName evidence="2">Uncharacterized protein</fullName>
    </submittedName>
</protein>
<dbReference type="Proteomes" id="UP000485058">
    <property type="component" value="Unassembled WGS sequence"/>
</dbReference>
<feature type="compositionally biased region" description="Basic residues" evidence="1">
    <location>
        <begin position="46"/>
        <end position="59"/>
    </location>
</feature>
<dbReference type="EMBL" id="BLLF01001564">
    <property type="protein sequence ID" value="GFH20049.1"/>
    <property type="molecule type" value="Genomic_DNA"/>
</dbReference>